<protein>
    <submittedName>
        <fullName evidence="2">Uncharacterized protein</fullName>
    </submittedName>
</protein>
<dbReference type="Proteomes" id="UP001451303">
    <property type="component" value="Unassembled WGS sequence"/>
</dbReference>
<comment type="caution">
    <text evidence="2">The sequence shown here is derived from an EMBL/GenBank/DDBJ whole genome shotgun (WGS) entry which is preliminary data.</text>
</comment>
<evidence type="ECO:0000313" key="3">
    <source>
        <dbReference type="Proteomes" id="UP001451303"/>
    </source>
</evidence>
<name>A0ABR3DBU7_NEUIN</name>
<reference evidence="2 3" key="1">
    <citation type="submission" date="2023-09" db="EMBL/GenBank/DDBJ databases">
        <title>Multi-omics analysis of a traditional fermented food reveals byproduct-associated fungal strains for waste-to-food upcycling.</title>
        <authorList>
            <consortium name="Lawrence Berkeley National Laboratory"/>
            <person name="Rekdal V.M."/>
            <person name="Villalobos-Escobedo J.M."/>
            <person name="Rodriguez-Valeron N."/>
            <person name="Garcia M.O."/>
            <person name="Vasquez D.P."/>
            <person name="Damayanti I."/>
            <person name="Sorensen P.M."/>
            <person name="Baidoo E.E."/>
            <person name="De Carvalho A.C."/>
            <person name="Riley R."/>
            <person name="Lipzen A."/>
            <person name="He G."/>
            <person name="Yan M."/>
            <person name="Haridas S."/>
            <person name="Daum C."/>
            <person name="Yoshinaga Y."/>
            <person name="Ng V."/>
            <person name="Grigoriev I.V."/>
            <person name="Munk R."/>
            <person name="Nuraida L."/>
            <person name="Wijaya C.H."/>
            <person name="Morales P.-C."/>
            <person name="Keasling J.D."/>
        </authorList>
    </citation>
    <scope>NUCLEOTIDE SEQUENCE [LARGE SCALE GENOMIC DNA]</scope>
    <source>
        <strain evidence="2 3">FGSC 2613</strain>
    </source>
</reference>
<gene>
    <name evidence="2" type="ORF">QR685DRAFT_245186</name>
</gene>
<keyword evidence="3" id="KW-1185">Reference proteome</keyword>
<dbReference type="EMBL" id="JAVLET010000004">
    <property type="protein sequence ID" value="KAL0470154.1"/>
    <property type="molecule type" value="Genomic_DNA"/>
</dbReference>
<evidence type="ECO:0000313" key="2">
    <source>
        <dbReference type="EMBL" id="KAL0470154.1"/>
    </source>
</evidence>
<feature type="compositionally biased region" description="Basic residues" evidence="1">
    <location>
        <begin position="69"/>
        <end position="84"/>
    </location>
</feature>
<accession>A0ABR3DBU7</accession>
<organism evidence="2 3">
    <name type="scientific">Neurospora intermedia</name>
    <dbReference type="NCBI Taxonomy" id="5142"/>
    <lineage>
        <taxon>Eukaryota</taxon>
        <taxon>Fungi</taxon>
        <taxon>Dikarya</taxon>
        <taxon>Ascomycota</taxon>
        <taxon>Pezizomycotina</taxon>
        <taxon>Sordariomycetes</taxon>
        <taxon>Sordariomycetidae</taxon>
        <taxon>Sordariales</taxon>
        <taxon>Sordariaceae</taxon>
        <taxon>Neurospora</taxon>
    </lineage>
</organism>
<evidence type="ECO:0000256" key="1">
    <source>
        <dbReference type="SAM" id="MobiDB-lite"/>
    </source>
</evidence>
<feature type="region of interest" description="Disordered" evidence="1">
    <location>
        <begin position="66"/>
        <end position="89"/>
    </location>
</feature>
<proteinExistence type="predicted"/>
<sequence>MFNSNISHFHALFLPLLINPNSNPQQCFSRASQTTCHVIPPLPDETDGIWCFSCVRQFQIAAPSPLLSKKSKPSNHSRPTRHGKPGPCSLDLPGLLPSPSGLIHTYIYKAMPAWQIVIFQLHSLGLDKSTGRTVWYFLGTKCLGGYLATGSDKVSMSTWKVDGVCCYGMVDATLLTHHPSPKRRKVQRQNTASFDALRYVPVATRASLTGLLHGYTNKHAEATATRRVLLMPGFGPPGLFFVRLVSISTA</sequence>